<organism evidence="2 3">
    <name type="scientific">Sulfurimonas paralvinellae</name>
    <dbReference type="NCBI Taxonomy" id="317658"/>
    <lineage>
        <taxon>Bacteria</taxon>
        <taxon>Pseudomonadati</taxon>
        <taxon>Campylobacterota</taxon>
        <taxon>Epsilonproteobacteria</taxon>
        <taxon>Campylobacterales</taxon>
        <taxon>Sulfurimonadaceae</taxon>
        <taxon>Sulfurimonas</taxon>
    </lineage>
</organism>
<dbReference type="AlphaFoldDB" id="A0A7M1BCI8"/>
<dbReference type="RefSeq" id="WP_193110778.1">
    <property type="nucleotide sequence ID" value="NZ_CP041406.1"/>
</dbReference>
<dbReference type="EMBL" id="CP041406">
    <property type="protein sequence ID" value="QOP46518.1"/>
    <property type="molecule type" value="Genomic_DNA"/>
</dbReference>
<accession>A0A7M1BCI8</accession>
<keyword evidence="1" id="KW-0732">Signal</keyword>
<evidence type="ECO:0000313" key="2">
    <source>
        <dbReference type="EMBL" id="QOP46518.1"/>
    </source>
</evidence>
<evidence type="ECO:0000256" key="1">
    <source>
        <dbReference type="SAM" id="SignalP"/>
    </source>
</evidence>
<proteinExistence type="predicted"/>
<reference evidence="2 3" key="1">
    <citation type="submission" date="2019-07" db="EMBL/GenBank/DDBJ databases">
        <title>Sulfurimonas paralvinellae sp. nov., a novel mesophilic, hydrogen- and sulfur-oxidizing chemolithoautotroph within the Epsilonproteo- bacteria isolated from a deep-sea hydrothermal vent polychaete nest, reclassification of Thiomicrospira denitrificans as Sulfurimonas denitrificans comb. nov. and emended description of the genus Sulfurimonas.</title>
        <authorList>
            <person name="Wang S."/>
            <person name="Jiang L."/>
            <person name="Shao Z."/>
        </authorList>
    </citation>
    <scope>NUCLEOTIDE SEQUENCE [LARGE SCALE GENOMIC DNA]</scope>
    <source>
        <strain evidence="2 3">GO25</strain>
    </source>
</reference>
<dbReference type="KEGG" id="spal:FM071_09510"/>
<gene>
    <name evidence="2" type="ORF">FM071_09510</name>
</gene>
<feature type="chain" id="PRO_5032492818" evidence="1">
    <location>
        <begin position="19"/>
        <end position="148"/>
    </location>
</feature>
<evidence type="ECO:0000313" key="3">
    <source>
        <dbReference type="Proteomes" id="UP000593580"/>
    </source>
</evidence>
<dbReference type="Proteomes" id="UP000593580">
    <property type="component" value="Chromosome"/>
</dbReference>
<sequence>MRLFFLLLTFTLTLFTMTGCDKQATSQVHEIHYDRDMCARCAMVVSDRKNTVEAINPATGKYYPFDDIGCMILWFDDEQIPWKDKAVIWVTDAKTGKWIDARKAYYDTNNITPMAYGFSAHKSKEDIAKGEEIIDFDEVVSRVKKIGR</sequence>
<keyword evidence="3" id="KW-1185">Reference proteome</keyword>
<dbReference type="PANTHER" id="PTHR41247">
    <property type="entry name" value="HTH-TYPE TRANSCRIPTIONAL REPRESSOR YCNK"/>
    <property type="match status" value="1"/>
</dbReference>
<protein>
    <submittedName>
        <fullName evidence="2">Uncharacterized protein</fullName>
    </submittedName>
</protein>
<dbReference type="InterPro" id="IPR008719">
    <property type="entry name" value="N2O_reductase_NosL"/>
</dbReference>
<name>A0A7M1BCI8_9BACT</name>
<feature type="signal peptide" evidence="1">
    <location>
        <begin position="1"/>
        <end position="18"/>
    </location>
</feature>
<dbReference type="SUPFAM" id="SSF160387">
    <property type="entry name" value="NosL/MerB-like"/>
    <property type="match status" value="1"/>
</dbReference>
<dbReference type="PANTHER" id="PTHR41247:SF1">
    <property type="entry name" value="HTH-TYPE TRANSCRIPTIONAL REPRESSOR YCNK"/>
    <property type="match status" value="1"/>
</dbReference>
<dbReference type="PROSITE" id="PS51257">
    <property type="entry name" value="PROKAR_LIPOPROTEIN"/>
    <property type="match status" value="1"/>
</dbReference>